<proteinExistence type="predicted"/>
<dbReference type="Gene3D" id="1.20.1050.10">
    <property type="match status" value="1"/>
</dbReference>
<evidence type="ECO:0000313" key="4">
    <source>
        <dbReference type="Proteomes" id="UP001472866"/>
    </source>
</evidence>
<dbReference type="InterPro" id="IPR036249">
    <property type="entry name" value="Thioredoxin-like_sf"/>
</dbReference>
<evidence type="ECO:0000259" key="1">
    <source>
        <dbReference type="PROSITE" id="PS50404"/>
    </source>
</evidence>
<accession>A0AAX4P2W3</accession>
<dbReference type="EMBL" id="CP151503">
    <property type="protein sequence ID" value="WZN60390.1"/>
    <property type="molecule type" value="Genomic_DNA"/>
</dbReference>
<feature type="domain" description="GST C-terminal" evidence="2">
    <location>
        <begin position="91"/>
        <end position="230"/>
    </location>
</feature>
<sequence length="249" mass="27266">MMASRTRPPLVFYTHTLCPYATRVALALREKGLAFDLRHIDLANKPVWYAKEVNQKGLVPALQVVDDDLVVIESLDILKFVEEAFEGAALLPEQGKQREVALEVVNSVAAKVVSGGLRAVAGGDRLWGIGPNPNPAALGRELGALEEILAKSGGPYLCGPDVTLADLATYPFVERFEVALGIGGHSVRDLGSPLVWQWMQDMQARDSCRWAAADPTLLGEAYKKHGCLDFFDYTSYGVWDLHPHNKGLR</sequence>
<dbReference type="InterPro" id="IPR036282">
    <property type="entry name" value="Glutathione-S-Trfase_C_sf"/>
</dbReference>
<dbReference type="Pfam" id="PF13410">
    <property type="entry name" value="GST_C_2"/>
    <property type="match status" value="1"/>
</dbReference>
<dbReference type="SFLD" id="SFLDS00019">
    <property type="entry name" value="Glutathione_Transferase_(cytos"/>
    <property type="match status" value="1"/>
</dbReference>
<protein>
    <submittedName>
        <fullName evidence="3">Glutathione S-transferase</fullName>
    </submittedName>
</protein>
<dbReference type="CDD" id="cd00570">
    <property type="entry name" value="GST_N_family"/>
    <property type="match status" value="1"/>
</dbReference>
<dbReference type="GO" id="GO:0005737">
    <property type="term" value="C:cytoplasm"/>
    <property type="evidence" value="ECO:0007669"/>
    <property type="project" value="TreeGrafter"/>
</dbReference>
<evidence type="ECO:0000313" key="3">
    <source>
        <dbReference type="EMBL" id="WZN60390.1"/>
    </source>
</evidence>
<dbReference type="PROSITE" id="PS50405">
    <property type="entry name" value="GST_CTER"/>
    <property type="match status" value="1"/>
</dbReference>
<dbReference type="InterPro" id="IPR040079">
    <property type="entry name" value="Glutathione_S-Trfase"/>
</dbReference>
<dbReference type="PROSITE" id="PS50404">
    <property type="entry name" value="GST_NTER"/>
    <property type="match status" value="1"/>
</dbReference>
<dbReference type="Pfam" id="PF13417">
    <property type="entry name" value="GST_N_3"/>
    <property type="match status" value="1"/>
</dbReference>
<dbReference type="Gene3D" id="3.40.30.10">
    <property type="entry name" value="Glutaredoxin"/>
    <property type="match status" value="1"/>
</dbReference>
<dbReference type="SFLD" id="SFLDG00358">
    <property type="entry name" value="Main_(cytGST)"/>
    <property type="match status" value="1"/>
</dbReference>
<evidence type="ECO:0000259" key="2">
    <source>
        <dbReference type="PROSITE" id="PS50405"/>
    </source>
</evidence>
<reference evidence="3 4" key="1">
    <citation type="submission" date="2024-03" db="EMBL/GenBank/DDBJ databases">
        <title>Complete genome sequence of the green alga Chloropicon roscoffensis RCC1871.</title>
        <authorList>
            <person name="Lemieux C."/>
            <person name="Pombert J.-F."/>
            <person name="Otis C."/>
            <person name="Turmel M."/>
        </authorList>
    </citation>
    <scope>NUCLEOTIDE SEQUENCE [LARGE SCALE GENOMIC DNA]</scope>
    <source>
        <strain evidence="3 4">RCC1871</strain>
    </source>
</reference>
<name>A0AAX4P2W3_9CHLO</name>
<dbReference type="PANTHER" id="PTHR43968:SF14">
    <property type="entry name" value="GLUTATHIONE S-TRANSFERASE"/>
    <property type="match status" value="1"/>
</dbReference>
<dbReference type="InterPro" id="IPR010987">
    <property type="entry name" value="Glutathione-S-Trfase_C-like"/>
</dbReference>
<keyword evidence="4" id="KW-1185">Reference proteome</keyword>
<organism evidence="3 4">
    <name type="scientific">Chloropicon roscoffensis</name>
    <dbReference type="NCBI Taxonomy" id="1461544"/>
    <lineage>
        <taxon>Eukaryota</taxon>
        <taxon>Viridiplantae</taxon>
        <taxon>Chlorophyta</taxon>
        <taxon>Chloropicophyceae</taxon>
        <taxon>Chloropicales</taxon>
        <taxon>Chloropicaceae</taxon>
        <taxon>Chloropicon</taxon>
    </lineage>
</organism>
<dbReference type="PROSITE" id="PS51354">
    <property type="entry name" value="GLUTAREDOXIN_2"/>
    <property type="match status" value="1"/>
</dbReference>
<dbReference type="AlphaFoldDB" id="A0AAX4P2W3"/>
<dbReference type="Proteomes" id="UP001472866">
    <property type="component" value="Chromosome 03"/>
</dbReference>
<dbReference type="InterPro" id="IPR050983">
    <property type="entry name" value="GST_Omega/HSP26"/>
</dbReference>
<dbReference type="PANTHER" id="PTHR43968">
    <property type="match status" value="1"/>
</dbReference>
<gene>
    <name evidence="3" type="ORF">HKI87_03g19190</name>
</gene>
<dbReference type="InterPro" id="IPR004045">
    <property type="entry name" value="Glutathione_S-Trfase_N"/>
</dbReference>
<dbReference type="SUPFAM" id="SSF52833">
    <property type="entry name" value="Thioredoxin-like"/>
    <property type="match status" value="1"/>
</dbReference>
<dbReference type="SUPFAM" id="SSF47616">
    <property type="entry name" value="GST C-terminal domain-like"/>
    <property type="match status" value="1"/>
</dbReference>
<feature type="domain" description="GST N-terminal" evidence="1">
    <location>
        <begin position="8"/>
        <end position="89"/>
    </location>
</feature>